<name>A0A170YRG2_9BACT</name>
<dbReference type="OrthoDB" id="9776255at2"/>
<dbReference type="GO" id="GO:0006629">
    <property type="term" value="P:lipid metabolic process"/>
    <property type="evidence" value="ECO:0007669"/>
    <property type="project" value="InterPro"/>
</dbReference>
<dbReference type="PANTHER" id="PTHR46211">
    <property type="entry name" value="GLYCEROPHOSPHORYL DIESTER PHOSPHODIESTERASE"/>
    <property type="match status" value="1"/>
</dbReference>
<dbReference type="EMBL" id="BDCR01000001">
    <property type="protein sequence ID" value="GAT62002.1"/>
    <property type="molecule type" value="Genomic_DNA"/>
</dbReference>
<dbReference type="PANTHER" id="PTHR46211:SF1">
    <property type="entry name" value="GLYCEROPHOSPHODIESTER PHOSPHODIESTERASE, CYTOPLASMIC"/>
    <property type="match status" value="1"/>
</dbReference>
<protein>
    <submittedName>
        <fullName evidence="2">Glycerophosphoryl diester phosphodiesterase</fullName>
    </submittedName>
</protein>
<comment type="caution">
    <text evidence="2">The sequence shown here is derived from an EMBL/GenBank/DDBJ whole genome shotgun (WGS) entry which is preliminary data.</text>
</comment>
<dbReference type="InterPro" id="IPR030395">
    <property type="entry name" value="GP_PDE_dom"/>
</dbReference>
<organism evidence="2 3">
    <name type="scientific">Paludibacter jiangxiensis</name>
    <dbReference type="NCBI Taxonomy" id="681398"/>
    <lineage>
        <taxon>Bacteria</taxon>
        <taxon>Pseudomonadati</taxon>
        <taxon>Bacteroidota</taxon>
        <taxon>Bacteroidia</taxon>
        <taxon>Bacteroidales</taxon>
        <taxon>Paludibacteraceae</taxon>
        <taxon>Paludibacter</taxon>
    </lineage>
</organism>
<sequence length="259" mass="28289">MNKNTIAKVCLVGVVLFFATDGFGKTNVIAHRGYWKTEGSTKNSISSLSNAQKLGIYGSETDVHLTADGAVIINHDDTIQGHDISSTPLAVLKTVKLSNGEALPTLEEYLNQTRKDKKTKLIIEIKNKKDTLLEQRTVRAVVNLVKKMKMSKAVEYISFSMNACKTLLQEKAGAPIAYLAGKDGALAPAELKKIGLSGLDYHHSVLIKHPEWIAEAHSLGLTVNAWTVNDSLVIRKLIDLGADFITTDEPVIARKLIVN</sequence>
<dbReference type="Proteomes" id="UP000076586">
    <property type="component" value="Unassembled WGS sequence"/>
</dbReference>
<dbReference type="Gene3D" id="3.20.20.190">
    <property type="entry name" value="Phosphatidylinositol (PI) phosphodiesterase"/>
    <property type="match status" value="1"/>
</dbReference>
<dbReference type="RefSeq" id="WP_084252231.1">
    <property type="nucleotide sequence ID" value="NZ_BDCR01000001.1"/>
</dbReference>
<evidence type="ECO:0000259" key="1">
    <source>
        <dbReference type="PROSITE" id="PS51704"/>
    </source>
</evidence>
<dbReference type="Pfam" id="PF03009">
    <property type="entry name" value="GDPD"/>
    <property type="match status" value="1"/>
</dbReference>
<dbReference type="GO" id="GO:0008081">
    <property type="term" value="F:phosphoric diester hydrolase activity"/>
    <property type="evidence" value="ECO:0007669"/>
    <property type="project" value="InterPro"/>
</dbReference>
<proteinExistence type="predicted"/>
<reference evidence="3" key="2">
    <citation type="journal article" date="2017" name="Genome Announc.">
        <title>Draft genome sequence of Paludibacter jiangxiensis NM7(T), a propionate-producing fermentative bacterium.</title>
        <authorList>
            <person name="Qiu Y.-L."/>
            <person name="Tourlousse D.M."/>
            <person name="Matsuura N."/>
            <person name="Ohashi A."/>
            <person name="Sekiguchi Y."/>
        </authorList>
    </citation>
    <scope>NUCLEOTIDE SEQUENCE [LARGE SCALE GENOMIC DNA]</scope>
    <source>
        <strain evidence="3">NM7</strain>
    </source>
</reference>
<reference evidence="3" key="1">
    <citation type="submission" date="2016-04" db="EMBL/GenBank/DDBJ databases">
        <title>Draft genome sequence of Paludibacter jiangxiensis strain NM7.</title>
        <authorList>
            <person name="Qiu Y."/>
            <person name="Matsuura N."/>
            <person name="Ohashi A."/>
            <person name="Tourlousse M.D."/>
            <person name="Sekiguchi Y."/>
        </authorList>
    </citation>
    <scope>NUCLEOTIDE SEQUENCE [LARGE SCALE GENOMIC DNA]</scope>
    <source>
        <strain evidence="3">NM7</strain>
    </source>
</reference>
<evidence type="ECO:0000313" key="3">
    <source>
        <dbReference type="Proteomes" id="UP000076586"/>
    </source>
</evidence>
<gene>
    <name evidence="2" type="ORF">PJIAN_1592</name>
</gene>
<dbReference type="AlphaFoldDB" id="A0A170YRG2"/>
<evidence type="ECO:0000313" key="2">
    <source>
        <dbReference type="EMBL" id="GAT62002.1"/>
    </source>
</evidence>
<dbReference type="STRING" id="681398.PJIAN_1592"/>
<accession>A0A170YRG2</accession>
<dbReference type="InterPro" id="IPR017946">
    <property type="entry name" value="PLC-like_Pdiesterase_TIM-brl"/>
</dbReference>
<dbReference type="SUPFAM" id="SSF51695">
    <property type="entry name" value="PLC-like phosphodiesterases"/>
    <property type="match status" value="1"/>
</dbReference>
<dbReference type="PROSITE" id="PS51704">
    <property type="entry name" value="GP_PDE"/>
    <property type="match status" value="1"/>
</dbReference>
<feature type="domain" description="GP-PDE" evidence="1">
    <location>
        <begin position="26"/>
        <end position="257"/>
    </location>
</feature>
<keyword evidence="3" id="KW-1185">Reference proteome</keyword>